<evidence type="ECO:0000313" key="8">
    <source>
        <dbReference type="Proteomes" id="UP000070700"/>
    </source>
</evidence>
<evidence type="ECO:0000313" key="7">
    <source>
        <dbReference type="EMBL" id="KUJ06855.1"/>
    </source>
</evidence>
<dbReference type="Pfam" id="PF00172">
    <property type="entry name" value="Zn_clus"/>
    <property type="match status" value="1"/>
</dbReference>
<dbReference type="KEGG" id="psco:LY89DRAFT_726259"/>
<dbReference type="PANTHER" id="PTHR47338">
    <property type="entry name" value="ZN(II)2CYS6 TRANSCRIPTION FACTOR (EUROFUNG)-RELATED"/>
    <property type="match status" value="1"/>
</dbReference>
<dbReference type="PANTHER" id="PTHR47338:SF5">
    <property type="entry name" value="ZN(II)2CYS6 TRANSCRIPTION FACTOR (EUROFUNG)"/>
    <property type="match status" value="1"/>
</dbReference>
<evidence type="ECO:0000259" key="6">
    <source>
        <dbReference type="PROSITE" id="PS50048"/>
    </source>
</evidence>
<evidence type="ECO:0000256" key="3">
    <source>
        <dbReference type="ARBA" id="ARBA00023015"/>
    </source>
</evidence>
<dbReference type="GO" id="GO:0005634">
    <property type="term" value="C:nucleus"/>
    <property type="evidence" value="ECO:0007669"/>
    <property type="project" value="UniProtKB-SubCell"/>
</dbReference>
<dbReference type="InParanoid" id="A0A132B375"/>
<protein>
    <recommendedName>
        <fullName evidence="6">Zn(2)-C6 fungal-type domain-containing protein</fullName>
    </recommendedName>
</protein>
<keyword evidence="2" id="KW-0479">Metal-binding</keyword>
<dbReference type="InterPro" id="IPR036864">
    <property type="entry name" value="Zn2-C6_fun-type_DNA-bd_sf"/>
</dbReference>
<dbReference type="SUPFAM" id="SSF57701">
    <property type="entry name" value="Zn2/Cys6 DNA-binding domain"/>
    <property type="match status" value="1"/>
</dbReference>
<evidence type="ECO:0000256" key="4">
    <source>
        <dbReference type="ARBA" id="ARBA00023163"/>
    </source>
</evidence>
<dbReference type="OrthoDB" id="3266505at2759"/>
<dbReference type="PROSITE" id="PS50048">
    <property type="entry name" value="ZN2_CY6_FUNGAL_2"/>
    <property type="match status" value="1"/>
</dbReference>
<keyword evidence="3" id="KW-0805">Transcription regulation</keyword>
<accession>A0A132B375</accession>
<keyword evidence="8" id="KW-1185">Reference proteome</keyword>
<dbReference type="InterPro" id="IPR050815">
    <property type="entry name" value="TF_fung"/>
</dbReference>
<dbReference type="SMART" id="SM00066">
    <property type="entry name" value="GAL4"/>
    <property type="match status" value="1"/>
</dbReference>
<organism evidence="7 8">
    <name type="scientific">Mollisia scopiformis</name>
    <name type="common">Conifer needle endophyte fungus</name>
    <name type="synonym">Phialocephala scopiformis</name>
    <dbReference type="NCBI Taxonomy" id="149040"/>
    <lineage>
        <taxon>Eukaryota</taxon>
        <taxon>Fungi</taxon>
        <taxon>Dikarya</taxon>
        <taxon>Ascomycota</taxon>
        <taxon>Pezizomycotina</taxon>
        <taxon>Leotiomycetes</taxon>
        <taxon>Helotiales</taxon>
        <taxon>Mollisiaceae</taxon>
        <taxon>Mollisia</taxon>
    </lineage>
</organism>
<name>A0A132B375_MOLSC</name>
<gene>
    <name evidence="7" type="ORF">LY89DRAFT_726259</name>
</gene>
<dbReference type="GeneID" id="28828766"/>
<dbReference type="GO" id="GO:0000981">
    <property type="term" value="F:DNA-binding transcription factor activity, RNA polymerase II-specific"/>
    <property type="evidence" value="ECO:0007669"/>
    <property type="project" value="InterPro"/>
</dbReference>
<dbReference type="EMBL" id="KQ947443">
    <property type="protein sequence ID" value="KUJ06855.1"/>
    <property type="molecule type" value="Genomic_DNA"/>
</dbReference>
<dbReference type="Gene3D" id="4.10.240.10">
    <property type="entry name" value="Zn(2)-C6 fungal-type DNA-binding domain"/>
    <property type="match status" value="1"/>
</dbReference>
<dbReference type="GO" id="GO:0008270">
    <property type="term" value="F:zinc ion binding"/>
    <property type="evidence" value="ECO:0007669"/>
    <property type="project" value="InterPro"/>
</dbReference>
<feature type="domain" description="Zn(2)-C6 fungal-type" evidence="6">
    <location>
        <begin position="17"/>
        <end position="47"/>
    </location>
</feature>
<dbReference type="AlphaFoldDB" id="A0A132B375"/>
<dbReference type="RefSeq" id="XP_018061210.1">
    <property type="nucleotide sequence ID" value="XM_018219040.1"/>
</dbReference>
<comment type="subcellular location">
    <subcellularLocation>
        <location evidence="1">Nucleus</location>
    </subcellularLocation>
</comment>
<dbReference type="Proteomes" id="UP000070700">
    <property type="component" value="Unassembled WGS sequence"/>
</dbReference>
<reference evidence="7 8" key="1">
    <citation type="submission" date="2015-10" db="EMBL/GenBank/DDBJ databases">
        <title>Full genome of DAOMC 229536 Phialocephala scopiformis, a fungal endophyte of spruce producing the potent anti-insectan compound rugulosin.</title>
        <authorList>
            <consortium name="DOE Joint Genome Institute"/>
            <person name="Walker A.K."/>
            <person name="Frasz S.L."/>
            <person name="Seifert K.A."/>
            <person name="Miller J.D."/>
            <person name="Mondo S.J."/>
            <person name="Labutti K."/>
            <person name="Lipzen A."/>
            <person name="Dockter R."/>
            <person name="Kennedy M."/>
            <person name="Grigoriev I.V."/>
            <person name="Spatafora J.W."/>
        </authorList>
    </citation>
    <scope>NUCLEOTIDE SEQUENCE [LARGE SCALE GENOMIC DNA]</scope>
    <source>
        <strain evidence="7 8">CBS 120377</strain>
    </source>
</reference>
<dbReference type="CDD" id="cd00067">
    <property type="entry name" value="GAL4"/>
    <property type="match status" value="1"/>
</dbReference>
<keyword evidence="4" id="KW-0804">Transcription</keyword>
<sequence length="269" mass="29387">MPLGQKSNPQPPKIQIACVSCKSRKRRCDGGTPQCRNCIARGEECVYATARKKRGPGKKKFQIESPGDPVQLPTNELLNTSSNPNDHPQIDPHLETQTLLPRPEIFPTFLLPETFTANLRTFRSNHTQNQTYTPLNLIPLPLWLRMTTHVLSTVPSLSRLQLTASTFQSHPLSQYSTSPSSPGSDPARWALVNTVLALCIKCKIAREAEGALGCVHEALWKNAVGVLPDLILGERSAEVVLALRVMGIYAKETEDKGLVGFFGGVVGGG</sequence>
<evidence type="ECO:0000256" key="2">
    <source>
        <dbReference type="ARBA" id="ARBA00022723"/>
    </source>
</evidence>
<proteinExistence type="predicted"/>
<keyword evidence="5" id="KW-0539">Nucleus</keyword>
<dbReference type="PROSITE" id="PS00463">
    <property type="entry name" value="ZN2_CY6_FUNGAL_1"/>
    <property type="match status" value="1"/>
</dbReference>
<evidence type="ECO:0000256" key="5">
    <source>
        <dbReference type="ARBA" id="ARBA00023242"/>
    </source>
</evidence>
<evidence type="ECO:0000256" key="1">
    <source>
        <dbReference type="ARBA" id="ARBA00004123"/>
    </source>
</evidence>
<dbReference type="InterPro" id="IPR001138">
    <property type="entry name" value="Zn2Cys6_DnaBD"/>
</dbReference>